<name>A0A4R3Q8V8_9HYPH</name>
<gene>
    <name evidence="1" type="ORF">EV130_11537</name>
</gene>
<protein>
    <submittedName>
        <fullName evidence="1">Uncharacterized protein</fullName>
    </submittedName>
</protein>
<sequence length="63" mass="7221">MNHAVSGEFHHPILDRLKETPSVARSRPALLNHFFVSLASRRDAMGSKRQWRRGRKGISHFVA</sequence>
<dbReference type="EMBL" id="SMBJ01000015">
    <property type="protein sequence ID" value="TCU17840.1"/>
    <property type="molecule type" value="Genomic_DNA"/>
</dbReference>
<evidence type="ECO:0000313" key="2">
    <source>
        <dbReference type="Proteomes" id="UP000295547"/>
    </source>
</evidence>
<organism evidence="1 2">
    <name type="scientific">Rhizobium azibense</name>
    <dbReference type="NCBI Taxonomy" id="1136135"/>
    <lineage>
        <taxon>Bacteria</taxon>
        <taxon>Pseudomonadati</taxon>
        <taxon>Pseudomonadota</taxon>
        <taxon>Alphaproteobacteria</taxon>
        <taxon>Hyphomicrobiales</taxon>
        <taxon>Rhizobiaceae</taxon>
        <taxon>Rhizobium/Agrobacterium group</taxon>
        <taxon>Rhizobium</taxon>
    </lineage>
</organism>
<accession>A0A4R3Q8V8</accession>
<dbReference type="AlphaFoldDB" id="A0A4R3Q8V8"/>
<dbReference type="Proteomes" id="UP000295547">
    <property type="component" value="Unassembled WGS sequence"/>
</dbReference>
<keyword evidence="2" id="KW-1185">Reference proteome</keyword>
<evidence type="ECO:0000313" key="1">
    <source>
        <dbReference type="EMBL" id="TCU17840.1"/>
    </source>
</evidence>
<reference evidence="1 2" key="1">
    <citation type="submission" date="2019-03" db="EMBL/GenBank/DDBJ databases">
        <title>Genomic Encyclopedia of Type Strains, Phase IV (KMG-V): Genome sequencing to study the core and pangenomes of soil and plant-associated prokaryotes.</title>
        <authorList>
            <person name="Whitman W."/>
        </authorList>
    </citation>
    <scope>NUCLEOTIDE SEQUENCE [LARGE SCALE GENOMIC DNA]</scope>
    <source>
        <strain evidence="1 2">Gr42</strain>
    </source>
</reference>
<comment type="caution">
    <text evidence="1">The sequence shown here is derived from an EMBL/GenBank/DDBJ whole genome shotgun (WGS) entry which is preliminary data.</text>
</comment>
<proteinExistence type="predicted"/>